<keyword evidence="1" id="KW-0963">Cytoplasm</keyword>
<dbReference type="GO" id="GO:0004808">
    <property type="term" value="F:tRNA (5-methylaminomethyl-2-thiouridylate)(34)-methyltransferase activity"/>
    <property type="evidence" value="ECO:0007669"/>
    <property type="project" value="UniProtKB-EC"/>
</dbReference>
<accession>A0A0K0XSU6</accession>
<reference evidence="2 3" key="1">
    <citation type="submission" date="2015-07" db="EMBL/GenBank/DDBJ databases">
        <authorList>
            <person name="Noorani M."/>
        </authorList>
    </citation>
    <scope>NUCLEOTIDE SEQUENCE [LARGE SCALE GENOMIC DNA]</scope>
    <source>
        <strain evidence="2 3">KCTC 42284</strain>
    </source>
</reference>
<comment type="subcellular location">
    <subcellularLocation>
        <location evidence="1">Cytoplasm</location>
    </subcellularLocation>
</comment>
<dbReference type="Gene3D" id="3.50.50.60">
    <property type="entry name" value="FAD/NAD(P)-binding domain"/>
    <property type="match status" value="1"/>
</dbReference>
<dbReference type="KEGG" id="wma:WM2015_347"/>
<feature type="region of interest" description="tRNA (mnm(5)s(2)U34)-methyltransferase" evidence="1">
    <location>
        <begin position="1"/>
        <end position="237"/>
    </location>
</feature>
<comment type="similarity">
    <text evidence="1">In the C-terminal section; belongs to the DAO family.</text>
</comment>
<dbReference type="EC" id="1.5.-.-" evidence="1"/>
<dbReference type="Pfam" id="PF05430">
    <property type="entry name" value="Methyltransf_30"/>
    <property type="match status" value="1"/>
</dbReference>
<dbReference type="PATRIC" id="fig|1579979.3.peg.351"/>
<dbReference type="SUPFAM" id="SSF51971">
    <property type="entry name" value="Nucleotide-binding domain"/>
    <property type="match status" value="1"/>
</dbReference>
<proteinExistence type="inferred from homology"/>
<feature type="region of interest" description="FAD-dependent cmnm(5)s(2)U34 oxidoreductase" evidence="1">
    <location>
        <begin position="253"/>
        <end position="617"/>
    </location>
</feature>
<dbReference type="Gene3D" id="3.40.50.150">
    <property type="entry name" value="Vaccinia Virus protein VP39"/>
    <property type="match status" value="1"/>
</dbReference>
<dbReference type="InterPro" id="IPR017610">
    <property type="entry name" value="tRNA_S-uridine_synth_MnmC_C"/>
</dbReference>
<organism evidence="2 3">
    <name type="scientific">Wenzhouxiangella marina</name>
    <dbReference type="NCBI Taxonomy" id="1579979"/>
    <lineage>
        <taxon>Bacteria</taxon>
        <taxon>Pseudomonadati</taxon>
        <taxon>Pseudomonadota</taxon>
        <taxon>Gammaproteobacteria</taxon>
        <taxon>Chromatiales</taxon>
        <taxon>Wenzhouxiangellaceae</taxon>
        <taxon>Wenzhouxiangella</taxon>
    </lineage>
</organism>
<dbReference type="InterPro" id="IPR008471">
    <property type="entry name" value="MnmC-like_methylTransf"/>
</dbReference>
<keyword evidence="1" id="KW-0949">S-adenosyl-L-methionine</keyword>
<dbReference type="EC" id="2.1.1.61" evidence="1"/>
<keyword evidence="1" id="KW-0819">tRNA processing</keyword>
<dbReference type="InterPro" id="IPR047785">
    <property type="entry name" value="tRNA_MNMC2"/>
</dbReference>
<dbReference type="InterPro" id="IPR029063">
    <property type="entry name" value="SAM-dependent_MTases_sf"/>
</dbReference>
<evidence type="ECO:0000256" key="1">
    <source>
        <dbReference type="HAMAP-Rule" id="MF_01102"/>
    </source>
</evidence>
<dbReference type="OrthoDB" id="9786494at2"/>
<dbReference type="EMBL" id="CP012154">
    <property type="protein sequence ID" value="AKS40730.1"/>
    <property type="molecule type" value="Genomic_DNA"/>
</dbReference>
<comment type="catalytic activity">
    <reaction evidence="1">
        <text>5-aminomethyl-2-thiouridine(34) in tRNA + S-adenosyl-L-methionine = 5-methylaminomethyl-2-thiouridine(34) in tRNA + S-adenosyl-L-homocysteine + H(+)</text>
        <dbReference type="Rhea" id="RHEA:19569"/>
        <dbReference type="Rhea" id="RHEA-COMP:10195"/>
        <dbReference type="Rhea" id="RHEA-COMP:10197"/>
        <dbReference type="ChEBI" id="CHEBI:15378"/>
        <dbReference type="ChEBI" id="CHEBI:57856"/>
        <dbReference type="ChEBI" id="CHEBI:59789"/>
        <dbReference type="ChEBI" id="CHEBI:74454"/>
        <dbReference type="ChEBI" id="CHEBI:74455"/>
        <dbReference type="EC" id="2.1.1.61"/>
    </reaction>
</comment>
<dbReference type="RefSeq" id="WP_049724419.1">
    <property type="nucleotide sequence ID" value="NZ_CP012154.1"/>
</dbReference>
<gene>
    <name evidence="1" type="primary">mnmC</name>
    <name evidence="2" type="ORF">WM2015_347</name>
</gene>
<dbReference type="AlphaFoldDB" id="A0A0K0XSU6"/>
<dbReference type="HAMAP" id="MF_01102">
    <property type="entry name" value="MnmC"/>
    <property type="match status" value="1"/>
</dbReference>
<sequence length="617" mass="67688">MKPTAQPIRPAEIDFQGQTPHSSQFDDGYFMPEQGLRESLEVFIQANQLAERFARLPRMAAFVIGETGFGTGLNCLLAARCFLEHAPPDARLQIFSVEKHPLRQSALDRSLSAWPELGGLTKRLLEFHPPPVPGYHRLALHERVELILMYGEAESTWSQARMEVDAWFLDGFAPSRNPAMWTSGLFRALARCSRPGASFGTFTAAGQVRRGLAEAGFEVERVAGFAGKRHRLLGRWPGRWQARHLYRGEALVAGAGLAGATTARALAERGWRVRVIDRSGPANGASGNRAGVLYTTPSPHLTAQNRFYQTAFVRAGSWFRGLGFPAGIDQGRLNGVLQIATSDRHRRKLEAAIDSGAWPPEMLEATGQDRFLLHGGGYLSPPHWCQALLDHPAIEFERAELRGFDGGPRALLADGRRLDADALVLCLAHATAELPGLDWLFIKRIRGQVSEVAASLASRDWQRAICHGGYLTPALDGRHCVGATFDLNRPDHGLDPGDDRANLEQLRAFLPDHWQALGGEAIEVIGQRVAVRCQSPDFLPQAGALPDPGSSPHGHVDGVYLNLGHGSRGLTHTPLVADLLAAGLSREMPSVEPELVDALAPERFVLRQRRRQPDWQP</sequence>
<dbReference type="GO" id="GO:0002097">
    <property type="term" value="P:tRNA wobble base modification"/>
    <property type="evidence" value="ECO:0007669"/>
    <property type="project" value="UniProtKB-UniRule"/>
</dbReference>
<keyword evidence="1" id="KW-0808">Transferase</keyword>
<name>A0A0K0XSU6_9GAMM</name>
<dbReference type="GO" id="GO:0016645">
    <property type="term" value="F:oxidoreductase activity, acting on the CH-NH group of donors"/>
    <property type="evidence" value="ECO:0007669"/>
    <property type="project" value="InterPro"/>
</dbReference>
<comment type="cofactor">
    <cofactor evidence="1">
        <name>FAD</name>
        <dbReference type="ChEBI" id="CHEBI:57692"/>
    </cofactor>
</comment>
<dbReference type="GO" id="GO:0005737">
    <property type="term" value="C:cytoplasm"/>
    <property type="evidence" value="ECO:0007669"/>
    <property type="project" value="UniProtKB-SubCell"/>
</dbReference>
<dbReference type="GO" id="GO:0050660">
    <property type="term" value="F:flavin adenine dinucleotide binding"/>
    <property type="evidence" value="ECO:0007669"/>
    <property type="project" value="UniProtKB-UniRule"/>
</dbReference>
<dbReference type="InterPro" id="IPR023032">
    <property type="entry name" value="tRNA_MAMT_biosynth_bifunc_MnmC"/>
</dbReference>
<dbReference type="GO" id="GO:0032259">
    <property type="term" value="P:methylation"/>
    <property type="evidence" value="ECO:0007669"/>
    <property type="project" value="UniProtKB-KW"/>
</dbReference>
<protein>
    <recommendedName>
        <fullName evidence="1">tRNA 5-methylaminomethyl-2-thiouridine biosynthesis bifunctional protein MnmC</fullName>
        <shortName evidence="1">tRNA mnm(5)s(2)U biosynthesis bifunctional protein</shortName>
    </recommendedName>
    <domain>
        <recommendedName>
            <fullName evidence="1">tRNA (mnm(5)s(2)U34)-methyltransferase</fullName>
            <ecNumber evidence="1">2.1.1.61</ecNumber>
        </recommendedName>
    </domain>
    <domain>
        <recommendedName>
            <fullName evidence="1">FAD-dependent cmnm(5)s(2)U34 oxidoreductase</fullName>
            <ecNumber evidence="1">1.5.-.-</ecNumber>
        </recommendedName>
    </domain>
</protein>
<dbReference type="Pfam" id="PF01266">
    <property type="entry name" value="DAO"/>
    <property type="match status" value="1"/>
</dbReference>
<dbReference type="STRING" id="1579979.WM2015_347"/>
<keyword evidence="1" id="KW-0560">Oxidoreductase</keyword>
<dbReference type="InterPro" id="IPR006076">
    <property type="entry name" value="FAD-dep_OxRdtase"/>
</dbReference>
<dbReference type="SUPFAM" id="SSF54373">
    <property type="entry name" value="FAD-linked reductases, C-terminal domain"/>
    <property type="match status" value="1"/>
</dbReference>
<comment type="similarity">
    <text evidence="1">In the N-terminal section; belongs to the methyltransferase superfamily. tRNA (mnm(5)s(2)U34)-methyltransferase family.</text>
</comment>
<dbReference type="PANTHER" id="PTHR13847">
    <property type="entry name" value="SARCOSINE DEHYDROGENASE-RELATED"/>
    <property type="match status" value="1"/>
</dbReference>
<keyword evidence="1" id="KW-0511">Multifunctional enzyme</keyword>
<evidence type="ECO:0000313" key="2">
    <source>
        <dbReference type="EMBL" id="AKS40730.1"/>
    </source>
</evidence>
<dbReference type="Gene3D" id="3.30.9.10">
    <property type="entry name" value="D-Amino Acid Oxidase, subunit A, domain 2"/>
    <property type="match status" value="1"/>
</dbReference>
<comment type="function">
    <text evidence="1">Catalyzes the last two steps in the biosynthesis of 5-methylaminomethyl-2-thiouridine (mnm(5)s(2)U) at the wobble position (U34) in tRNA. Catalyzes the FAD-dependent demodification of cmnm(5)s(2)U34 to nm(5)s(2)U34, followed by the transfer of a methyl group from S-adenosyl-L-methionine to nm(5)s(2)U34, to form mnm(5)s(2)U34.</text>
</comment>
<evidence type="ECO:0000313" key="3">
    <source>
        <dbReference type="Proteomes" id="UP000066624"/>
    </source>
</evidence>
<dbReference type="NCBIfam" id="NF002481">
    <property type="entry name" value="PRK01747.1-2"/>
    <property type="match status" value="1"/>
</dbReference>
<dbReference type="NCBIfam" id="NF033855">
    <property type="entry name" value="tRNA_MNMC2"/>
    <property type="match status" value="1"/>
</dbReference>
<dbReference type="PANTHER" id="PTHR13847:SF283">
    <property type="entry name" value="TRNA 5-METHYLAMINOMETHYL-2-THIOURIDINE BIOSYNTHESIS BIFUNCTIONAL PROTEIN MNMC"/>
    <property type="match status" value="1"/>
</dbReference>
<dbReference type="InterPro" id="IPR036188">
    <property type="entry name" value="FAD/NAD-bd_sf"/>
</dbReference>
<keyword evidence="1" id="KW-0285">Flavoprotein</keyword>
<dbReference type="Proteomes" id="UP000066624">
    <property type="component" value="Chromosome"/>
</dbReference>
<keyword evidence="1" id="KW-0274">FAD</keyword>
<keyword evidence="3" id="KW-1185">Reference proteome</keyword>
<keyword evidence="1" id="KW-0489">Methyltransferase</keyword>
<dbReference type="NCBIfam" id="TIGR03197">
    <property type="entry name" value="MnmC_Cterm"/>
    <property type="match status" value="1"/>
</dbReference>